<dbReference type="InterPro" id="IPR036388">
    <property type="entry name" value="WH-like_DNA-bd_sf"/>
</dbReference>
<dbReference type="SUPFAM" id="SSF88946">
    <property type="entry name" value="Sigma2 domain of RNA polymerase sigma factors"/>
    <property type="match status" value="1"/>
</dbReference>
<dbReference type="NCBIfam" id="TIGR02937">
    <property type="entry name" value="sigma70-ECF"/>
    <property type="match status" value="1"/>
</dbReference>
<dbReference type="EMBL" id="FMXQ01000004">
    <property type="protein sequence ID" value="SDB31106.1"/>
    <property type="molecule type" value="Genomic_DNA"/>
</dbReference>
<organism evidence="4 5">
    <name type="scientific">Bauldia litoralis</name>
    <dbReference type="NCBI Taxonomy" id="665467"/>
    <lineage>
        <taxon>Bacteria</taxon>
        <taxon>Pseudomonadati</taxon>
        <taxon>Pseudomonadota</taxon>
        <taxon>Alphaproteobacteria</taxon>
        <taxon>Hyphomicrobiales</taxon>
        <taxon>Kaistiaceae</taxon>
        <taxon>Bauldia</taxon>
    </lineage>
</organism>
<dbReference type="GO" id="GO:0003677">
    <property type="term" value="F:DNA binding"/>
    <property type="evidence" value="ECO:0007669"/>
    <property type="project" value="InterPro"/>
</dbReference>
<evidence type="ECO:0000259" key="2">
    <source>
        <dbReference type="Pfam" id="PF08281"/>
    </source>
</evidence>
<dbReference type="PANTHER" id="PTHR47756">
    <property type="entry name" value="BLL6612 PROTEIN-RELATED"/>
    <property type="match status" value="1"/>
</dbReference>
<dbReference type="Gene3D" id="1.10.10.10">
    <property type="entry name" value="Winged helix-like DNA-binding domain superfamily/Winged helix DNA-binding domain"/>
    <property type="match status" value="1"/>
</dbReference>
<dbReference type="Pfam" id="PF04542">
    <property type="entry name" value="Sigma70_r2"/>
    <property type="match status" value="1"/>
</dbReference>
<dbReference type="GO" id="GO:0006352">
    <property type="term" value="P:DNA-templated transcription initiation"/>
    <property type="evidence" value="ECO:0007669"/>
    <property type="project" value="InterPro"/>
</dbReference>
<evidence type="ECO:0000259" key="1">
    <source>
        <dbReference type="Pfam" id="PF04542"/>
    </source>
</evidence>
<dbReference type="Pfam" id="PF08281">
    <property type="entry name" value="Sigma70_r4_2"/>
    <property type="match status" value="1"/>
</dbReference>
<dbReference type="InterPro" id="IPR013324">
    <property type="entry name" value="RNA_pol_sigma_r3/r4-like"/>
</dbReference>
<proteinExistence type="predicted"/>
<feature type="domain" description="DUF6596" evidence="3">
    <location>
        <begin position="183"/>
        <end position="282"/>
    </location>
</feature>
<dbReference type="Pfam" id="PF20239">
    <property type="entry name" value="DUF6596"/>
    <property type="match status" value="1"/>
</dbReference>
<gene>
    <name evidence="4" type="ORF">SAMN02982931_02367</name>
</gene>
<reference evidence="4 5" key="1">
    <citation type="submission" date="2016-10" db="EMBL/GenBank/DDBJ databases">
        <authorList>
            <person name="de Groot N.N."/>
        </authorList>
    </citation>
    <scope>NUCLEOTIDE SEQUENCE [LARGE SCALE GENOMIC DNA]</scope>
    <source>
        <strain evidence="4 5">ATCC 35022</strain>
    </source>
</reference>
<dbReference type="PANTHER" id="PTHR47756:SF2">
    <property type="entry name" value="BLL6612 PROTEIN"/>
    <property type="match status" value="1"/>
</dbReference>
<dbReference type="AlphaFoldDB" id="A0A1G6CDZ1"/>
<keyword evidence="5" id="KW-1185">Reference proteome</keyword>
<evidence type="ECO:0000313" key="5">
    <source>
        <dbReference type="Proteomes" id="UP000199071"/>
    </source>
</evidence>
<protein>
    <submittedName>
        <fullName evidence="4">RNA polymerase sigma-70 factor, ECF subfamily</fullName>
    </submittedName>
</protein>
<evidence type="ECO:0000259" key="3">
    <source>
        <dbReference type="Pfam" id="PF20239"/>
    </source>
</evidence>
<dbReference type="InterPro" id="IPR013249">
    <property type="entry name" value="RNA_pol_sigma70_r4_t2"/>
</dbReference>
<dbReference type="STRING" id="665467.SAMN02982931_02367"/>
<dbReference type="SUPFAM" id="SSF88659">
    <property type="entry name" value="Sigma3 and sigma4 domains of RNA polymerase sigma factors"/>
    <property type="match status" value="1"/>
</dbReference>
<dbReference type="InterPro" id="IPR014284">
    <property type="entry name" value="RNA_pol_sigma-70_dom"/>
</dbReference>
<dbReference type="OrthoDB" id="9780299at2"/>
<name>A0A1G6CDZ1_9HYPH</name>
<feature type="domain" description="RNA polymerase sigma-70 region 2" evidence="1">
    <location>
        <begin position="12"/>
        <end position="79"/>
    </location>
</feature>
<sequence length="414" mass="44963">MGDVAPTEIEAIYRAESRRVLATLIRLLGGFELAEEALHDAFMAAAERWPRDGLPANPRAWLVSAGRFRAIDRLRRRARFDAVAPELAARIEAEASDAMPETDQTIADDQLRLIFTCCHPSLPGDAQIALTLREVCGLTTEAIAHAFLTRPPTIAQRIVRAKARIREARIPYAVPGPDELAERLAIVLKAIYLVFNEGYSASSGTTLTRADLSAEAIRLGRLLVDLLPDAETEGLLALMLLSDSRRAARTSPEGELVLLADQDRSRWNQGQIAEGRRLVVAALASRRADPYALQAAIAAVHGDAPTAEDTDWGEVVGLYDLLADVAPSPVVALNRAVAIAKRDGPAAGLSLIDALLADGELADYHLAHAARADLCRRLGQVAAARASYQRALALARQEPERRFLERRLSELPPE</sequence>
<dbReference type="GO" id="GO:0016987">
    <property type="term" value="F:sigma factor activity"/>
    <property type="evidence" value="ECO:0007669"/>
    <property type="project" value="InterPro"/>
</dbReference>
<dbReference type="InterPro" id="IPR007627">
    <property type="entry name" value="RNA_pol_sigma70_r2"/>
</dbReference>
<dbReference type="InterPro" id="IPR046531">
    <property type="entry name" value="DUF6596"/>
</dbReference>
<evidence type="ECO:0000313" key="4">
    <source>
        <dbReference type="EMBL" id="SDB31106.1"/>
    </source>
</evidence>
<dbReference type="Gene3D" id="1.10.1740.10">
    <property type="match status" value="1"/>
</dbReference>
<feature type="domain" description="RNA polymerase sigma factor 70 region 4 type 2" evidence="2">
    <location>
        <begin position="114"/>
        <end position="165"/>
    </location>
</feature>
<dbReference type="Proteomes" id="UP000199071">
    <property type="component" value="Unassembled WGS sequence"/>
</dbReference>
<dbReference type="InterPro" id="IPR013325">
    <property type="entry name" value="RNA_pol_sigma_r2"/>
</dbReference>
<accession>A0A1G6CDZ1</accession>